<name>A0A5J9VFH6_9POAL</name>
<reference evidence="1 2" key="1">
    <citation type="journal article" date="2019" name="Sci. Rep.">
        <title>A high-quality genome of Eragrostis curvula grass provides insights into Poaceae evolution and supports new strategies to enhance forage quality.</title>
        <authorList>
            <person name="Carballo J."/>
            <person name="Santos B.A.C.M."/>
            <person name="Zappacosta D."/>
            <person name="Garbus I."/>
            <person name="Selva J.P."/>
            <person name="Gallo C.A."/>
            <person name="Diaz A."/>
            <person name="Albertini E."/>
            <person name="Caccamo M."/>
            <person name="Echenique V."/>
        </authorList>
    </citation>
    <scope>NUCLEOTIDE SEQUENCE [LARGE SCALE GENOMIC DNA]</scope>
    <source>
        <strain evidence="2">cv. Victoria</strain>
        <tissue evidence="1">Leaf</tissue>
    </source>
</reference>
<comment type="caution">
    <text evidence="1">The sequence shown here is derived from an EMBL/GenBank/DDBJ whole genome shotgun (WGS) entry which is preliminary data.</text>
</comment>
<keyword evidence="2" id="KW-1185">Reference proteome</keyword>
<organism evidence="1 2">
    <name type="scientific">Eragrostis curvula</name>
    <name type="common">weeping love grass</name>
    <dbReference type="NCBI Taxonomy" id="38414"/>
    <lineage>
        <taxon>Eukaryota</taxon>
        <taxon>Viridiplantae</taxon>
        <taxon>Streptophyta</taxon>
        <taxon>Embryophyta</taxon>
        <taxon>Tracheophyta</taxon>
        <taxon>Spermatophyta</taxon>
        <taxon>Magnoliopsida</taxon>
        <taxon>Liliopsida</taxon>
        <taxon>Poales</taxon>
        <taxon>Poaceae</taxon>
        <taxon>PACMAD clade</taxon>
        <taxon>Chloridoideae</taxon>
        <taxon>Eragrostideae</taxon>
        <taxon>Eragrostidinae</taxon>
        <taxon>Eragrostis</taxon>
    </lineage>
</organism>
<feature type="non-terminal residue" evidence="1">
    <location>
        <position position="1"/>
    </location>
</feature>
<protein>
    <submittedName>
        <fullName evidence="1">Uncharacterized protein</fullName>
    </submittedName>
</protein>
<evidence type="ECO:0000313" key="1">
    <source>
        <dbReference type="EMBL" id="TVU34889.1"/>
    </source>
</evidence>
<evidence type="ECO:0000313" key="2">
    <source>
        <dbReference type="Proteomes" id="UP000324897"/>
    </source>
</evidence>
<gene>
    <name evidence="1" type="ORF">EJB05_16744</name>
</gene>
<feature type="non-terminal residue" evidence="1">
    <location>
        <position position="88"/>
    </location>
</feature>
<accession>A0A5J9VFH6</accession>
<dbReference type="Proteomes" id="UP000324897">
    <property type="component" value="Unassembled WGS sequence"/>
</dbReference>
<dbReference type="Gramene" id="TVU34889">
    <property type="protein sequence ID" value="TVU34889"/>
    <property type="gene ID" value="EJB05_16744"/>
</dbReference>
<sequence length="88" mass="10544">MDRSTKCSFIIQKKSLTLKYEGQAEQEKNRENNTSKQFLLTYYLQILIIEDTLFTIFVTEKFFSMTFGFQKVSHQIDRAYLRMIQKVT</sequence>
<dbReference type="AlphaFoldDB" id="A0A5J9VFH6"/>
<dbReference type="EMBL" id="RWGY01000009">
    <property type="protein sequence ID" value="TVU34889.1"/>
    <property type="molecule type" value="Genomic_DNA"/>
</dbReference>
<proteinExistence type="predicted"/>